<evidence type="ECO:0000256" key="2">
    <source>
        <dbReference type="ARBA" id="ARBA00022723"/>
    </source>
</evidence>
<proteinExistence type="predicted"/>
<feature type="domain" description="HAT C-terminal dimerisation" evidence="7">
    <location>
        <begin position="564"/>
        <end position="647"/>
    </location>
</feature>
<dbReference type="Proteomes" id="UP000198287">
    <property type="component" value="Unassembled WGS sequence"/>
</dbReference>
<evidence type="ECO:0000256" key="4">
    <source>
        <dbReference type="ARBA" id="ARBA00022833"/>
    </source>
</evidence>
<protein>
    <submittedName>
        <fullName evidence="8">Transposable element Hobo transposase</fullName>
    </submittedName>
</protein>
<evidence type="ECO:0000259" key="7">
    <source>
        <dbReference type="Pfam" id="PF05699"/>
    </source>
</evidence>
<accession>A0A226CXI1</accession>
<dbReference type="GO" id="GO:0008270">
    <property type="term" value="F:zinc ion binding"/>
    <property type="evidence" value="ECO:0007669"/>
    <property type="project" value="UniProtKB-KW"/>
</dbReference>
<keyword evidence="4" id="KW-0862">Zinc</keyword>
<reference evidence="8 9" key="1">
    <citation type="submission" date="2015-12" db="EMBL/GenBank/DDBJ databases">
        <title>The genome of Folsomia candida.</title>
        <authorList>
            <person name="Faddeeva A."/>
            <person name="Derks M.F."/>
            <person name="Anvar Y."/>
            <person name="Smit S."/>
            <person name="Van Straalen N."/>
            <person name="Roelofs D."/>
        </authorList>
    </citation>
    <scope>NUCLEOTIDE SEQUENCE [LARGE SCALE GENOMIC DNA]</scope>
    <source>
        <strain evidence="8 9">VU population</strain>
        <tissue evidence="8">Whole body</tissue>
    </source>
</reference>
<feature type="compositionally biased region" description="Basic and acidic residues" evidence="6">
    <location>
        <begin position="1"/>
        <end position="10"/>
    </location>
</feature>
<dbReference type="AlphaFoldDB" id="A0A226CXI1"/>
<feature type="region of interest" description="Disordered" evidence="6">
    <location>
        <begin position="1"/>
        <end position="27"/>
    </location>
</feature>
<evidence type="ECO:0000313" key="8">
    <source>
        <dbReference type="EMBL" id="OXA37314.1"/>
    </source>
</evidence>
<dbReference type="Gene3D" id="1.10.10.1070">
    <property type="entry name" value="Zinc finger, BED domain-containing"/>
    <property type="match status" value="1"/>
</dbReference>
<dbReference type="Pfam" id="PF05699">
    <property type="entry name" value="Dimer_Tnp_hAT"/>
    <property type="match status" value="1"/>
</dbReference>
<evidence type="ECO:0000256" key="3">
    <source>
        <dbReference type="ARBA" id="ARBA00022771"/>
    </source>
</evidence>
<dbReference type="SUPFAM" id="SSF53098">
    <property type="entry name" value="Ribonuclease H-like"/>
    <property type="match status" value="1"/>
</dbReference>
<evidence type="ECO:0000313" key="9">
    <source>
        <dbReference type="Proteomes" id="UP000198287"/>
    </source>
</evidence>
<dbReference type="InterPro" id="IPR052035">
    <property type="entry name" value="ZnF_BED_domain_contain"/>
</dbReference>
<keyword evidence="3" id="KW-0863">Zinc-finger</keyword>
<dbReference type="InterPro" id="IPR012337">
    <property type="entry name" value="RNaseH-like_sf"/>
</dbReference>
<dbReference type="OrthoDB" id="2438421at2759"/>
<keyword evidence="5" id="KW-0539">Nucleus</keyword>
<evidence type="ECO:0000256" key="6">
    <source>
        <dbReference type="SAM" id="MobiDB-lite"/>
    </source>
</evidence>
<dbReference type="GO" id="GO:0005634">
    <property type="term" value="C:nucleus"/>
    <property type="evidence" value="ECO:0007669"/>
    <property type="project" value="UniProtKB-SubCell"/>
</dbReference>
<name>A0A226CXI1_FOLCA</name>
<dbReference type="EMBL" id="LNIX01000059">
    <property type="protein sequence ID" value="OXA37314.1"/>
    <property type="molecule type" value="Genomic_DNA"/>
</dbReference>
<keyword evidence="2" id="KW-0479">Metal-binding</keyword>
<keyword evidence="9" id="KW-1185">Reference proteome</keyword>
<comment type="subcellular location">
    <subcellularLocation>
        <location evidence="1">Nucleus</location>
    </subcellularLocation>
</comment>
<gene>
    <name evidence="8" type="ORF">Fcan01_27916</name>
</gene>
<dbReference type="PANTHER" id="PTHR46481">
    <property type="entry name" value="ZINC FINGER BED DOMAIN-CONTAINING PROTEIN 4"/>
    <property type="match status" value="1"/>
</dbReference>
<dbReference type="OMA" id="HMMAHFL"/>
<sequence>MDENDARSGDGDNQGGNSDDDNGDSEKNKTMIRVSLLGKSDIENLISNNSKRISYVDKQVTSKAKLMSDVWIKFKLIQADKITTDFVRCTDCKTVLAYKSSTGTSTLKKHNCPKQISAKIPSSAIVELNNEIVIGLAKDLRPLGTVEGAGFLRLAQALVKFGSIYGNQNVREIIHHRTNLKRTNLPGLTIAKRTEICELLAMAPSKPTFAFTTDMWTDKHSQRSFLSFTVHYVNNEWQRTTHMLAVDEFMEEKKTTANIRKECERILGIYFIQDEVATIVDNSFLITNGGSNMINVFPKRLSCQCHKLNLMVHWMLNDKQINENGQDIPTKKKFRLSEECPKIKGALAGVKKVVRYFKQSSLNSSLSTTLKQDVPTRWNSELIMLKSYLKVAPEVKKKLLDVNNLQMLSQVDDAIVEELILFLTLFADCTNVFSGDKFANFHLIAPWYHTLKSHIAVTPEDSSEFVSLKRQAEVCFAEYCKLDILHYVACMLHPSYKKLKFADPATRISAVATLKQFVEAFPNISDSASSLSPAPGPSQPLSKKCRIALLQDSDDEDNDIDHNEVNKYLSTKISLDEEPDEKFDILEFWRGMKSLPRLQKVARWVLGIPASEASDERVFSATGQTIGPRRTELAGSTLSHLTFIHKNY</sequence>
<dbReference type="PANTHER" id="PTHR46481:SF10">
    <property type="entry name" value="ZINC FINGER BED DOMAIN-CONTAINING PROTEIN 39"/>
    <property type="match status" value="1"/>
</dbReference>
<evidence type="ECO:0000256" key="1">
    <source>
        <dbReference type="ARBA" id="ARBA00004123"/>
    </source>
</evidence>
<dbReference type="GO" id="GO:0046983">
    <property type="term" value="F:protein dimerization activity"/>
    <property type="evidence" value="ECO:0007669"/>
    <property type="project" value="InterPro"/>
</dbReference>
<evidence type="ECO:0000256" key="5">
    <source>
        <dbReference type="ARBA" id="ARBA00023242"/>
    </source>
</evidence>
<organism evidence="8 9">
    <name type="scientific">Folsomia candida</name>
    <name type="common">Springtail</name>
    <dbReference type="NCBI Taxonomy" id="158441"/>
    <lineage>
        <taxon>Eukaryota</taxon>
        <taxon>Metazoa</taxon>
        <taxon>Ecdysozoa</taxon>
        <taxon>Arthropoda</taxon>
        <taxon>Hexapoda</taxon>
        <taxon>Collembola</taxon>
        <taxon>Entomobryomorpha</taxon>
        <taxon>Isotomoidea</taxon>
        <taxon>Isotomidae</taxon>
        <taxon>Proisotominae</taxon>
        <taxon>Folsomia</taxon>
    </lineage>
</organism>
<dbReference type="SUPFAM" id="SSF140996">
    <property type="entry name" value="Hermes dimerisation domain"/>
    <property type="match status" value="1"/>
</dbReference>
<dbReference type="SMART" id="SM00614">
    <property type="entry name" value="ZnF_BED"/>
    <property type="match status" value="1"/>
</dbReference>
<dbReference type="InterPro" id="IPR008906">
    <property type="entry name" value="HATC_C_dom"/>
</dbReference>
<comment type="caution">
    <text evidence="8">The sequence shown here is derived from an EMBL/GenBank/DDBJ whole genome shotgun (WGS) entry which is preliminary data.</text>
</comment>